<reference evidence="2 3" key="1">
    <citation type="submission" date="2017-12" db="EMBL/GenBank/DDBJ databases">
        <title>Integrating genomic resources of turbot (Scophthalmus maximus) in depth evaluation of genetic and physical mapping variation across individuals.</title>
        <authorList>
            <person name="Martinez P."/>
        </authorList>
    </citation>
    <scope>NUCLEOTIDE SEQUENCE [LARGE SCALE GENOMIC DNA]</scope>
</reference>
<keyword evidence="3" id="KW-1185">Reference proteome</keyword>
<evidence type="ECO:0000313" key="2">
    <source>
        <dbReference type="EMBL" id="AWP12784.1"/>
    </source>
</evidence>
<dbReference type="AlphaFoldDB" id="A0A2U9C8D3"/>
<sequence>MPAVLDGEGADNPSASLPHQQLHIKSALSSFQSLVGHLQKVTKEFCVVGEQGDSFSRAEAASLRERTVRAGSEQGEQTHGKQRRAP</sequence>
<dbReference type="EMBL" id="CP026256">
    <property type="protein sequence ID" value="AWP12784.1"/>
    <property type="molecule type" value="Genomic_DNA"/>
</dbReference>
<proteinExistence type="predicted"/>
<dbReference type="Proteomes" id="UP000246464">
    <property type="component" value="Chromosome 14"/>
</dbReference>
<evidence type="ECO:0000313" key="3">
    <source>
        <dbReference type="Proteomes" id="UP000246464"/>
    </source>
</evidence>
<organism evidence="2 3">
    <name type="scientific">Scophthalmus maximus</name>
    <name type="common">Turbot</name>
    <name type="synonym">Psetta maxima</name>
    <dbReference type="NCBI Taxonomy" id="52904"/>
    <lineage>
        <taxon>Eukaryota</taxon>
        <taxon>Metazoa</taxon>
        <taxon>Chordata</taxon>
        <taxon>Craniata</taxon>
        <taxon>Vertebrata</taxon>
        <taxon>Euteleostomi</taxon>
        <taxon>Actinopterygii</taxon>
        <taxon>Neopterygii</taxon>
        <taxon>Teleostei</taxon>
        <taxon>Neoteleostei</taxon>
        <taxon>Acanthomorphata</taxon>
        <taxon>Carangaria</taxon>
        <taxon>Pleuronectiformes</taxon>
        <taxon>Pleuronectoidei</taxon>
        <taxon>Scophthalmidae</taxon>
        <taxon>Scophthalmus</taxon>
    </lineage>
</organism>
<accession>A0A2U9C8D3</accession>
<evidence type="ECO:0000256" key="1">
    <source>
        <dbReference type="SAM" id="MobiDB-lite"/>
    </source>
</evidence>
<name>A0A2U9C8D3_SCOMX</name>
<feature type="region of interest" description="Disordered" evidence="1">
    <location>
        <begin position="58"/>
        <end position="86"/>
    </location>
</feature>
<protein>
    <submittedName>
        <fullName evidence="2">Uncharacterized protein</fullName>
    </submittedName>
</protein>
<gene>
    <name evidence="2" type="ORF">SMAX5B_018663</name>
</gene>